<sequence length="123" mass="12862">MSSAPRIDCADKLGLAVARGLKRAVAGPCKGRMDPLFRDPTCLCNRVFNSLAGISFGRGSAASNRPDQQAVWPQRVAKPPLGAAAGRVSVHEAEMELVFGVIFMGPILLAGSKPCTVHTAAFG</sequence>
<evidence type="ECO:0000313" key="1">
    <source>
        <dbReference type="EMBL" id="RZF44804.1"/>
    </source>
</evidence>
<reference evidence="1 2" key="1">
    <citation type="journal article" date="2017" name="Gigascience">
        <title>Genome sequence of the small brown planthopper, Laodelphax striatellus.</title>
        <authorList>
            <person name="Zhu J."/>
            <person name="Jiang F."/>
            <person name="Wang X."/>
            <person name="Yang P."/>
            <person name="Bao Y."/>
            <person name="Zhao W."/>
            <person name="Wang W."/>
            <person name="Lu H."/>
            <person name="Wang Q."/>
            <person name="Cui N."/>
            <person name="Li J."/>
            <person name="Chen X."/>
            <person name="Luo L."/>
            <person name="Yu J."/>
            <person name="Kang L."/>
            <person name="Cui F."/>
        </authorList>
    </citation>
    <scope>NUCLEOTIDE SEQUENCE [LARGE SCALE GENOMIC DNA]</scope>
    <source>
        <strain evidence="1">Lst14</strain>
    </source>
</reference>
<protein>
    <submittedName>
        <fullName evidence="1">Uncharacterized protein</fullName>
    </submittedName>
</protein>
<dbReference type="InParanoid" id="A0A482XGE6"/>
<evidence type="ECO:0000313" key="2">
    <source>
        <dbReference type="Proteomes" id="UP000291343"/>
    </source>
</evidence>
<dbReference type="EMBL" id="QKKF02010319">
    <property type="protein sequence ID" value="RZF44804.1"/>
    <property type="molecule type" value="Genomic_DNA"/>
</dbReference>
<organism evidence="1 2">
    <name type="scientific">Laodelphax striatellus</name>
    <name type="common">Small brown planthopper</name>
    <name type="synonym">Delphax striatella</name>
    <dbReference type="NCBI Taxonomy" id="195883"/>
    <lineage>
        <taxon>Eukaryota</taxon>
        <taxon>Metazoa</taxon>
        <taxon>Ecdysozoa</taxon>
        <taxon>Arthropoda</taxon>
        <taxon>Hexapoda</taxon>
        <taxon>Insecta</taxon>
        <taxon>Pterygota</taxon>
        <taxon>Neoptera</taxon>
        <taxon>Paraneoptera</taxon>
        <taxon>Hemiptera</taxon>
        <taxon>Auchenorrhyncha</taxon>
        <taxon>Fulgoroidea</taxon>
        <taxon>Delphacidae</taxon>
        <taxon>Criomorphinae</taxon>
        <taxon>Laodelphax</taxon>
    </lineage>
</organism>
<comment type="caution">
    <text evidence="1">The sequence shown here is derived from an EMBL/GenBank/DDBJ whole genome shotgun (WGS) entry which is preliminary data.</text>
</comment>
<gene>
    <name evidence="1" type="ORF">LSTR_LSTR000756</name>
</gene>
<dbReference type="AlphaFoldDB" id="A0A482XGE6"/>
<proteinExistence type="predicted"/>
<accession>A0A482XGE6</accession>
<name>A0A482XGE6_LAOST</name>
<keyword evidence="2" id="KW-1185">Reference proteome</keyword>
<dbReference type="Proteomes" id="UP000291343">
    <property type="component" value="Unassembled WGS sequence"/>
</dbReference>